<evidence type="ECO:0000256" key="1">
    <source>
        <dbReference type="ARBA" id="ARBA00023015"/>
    </source>
</evidence>
<organism evidence="6 7">
    <name type="scientific">Haloechinothrix aidingensis</name>
    <dbReference type="NCBI Taxonomy" id="2752311"/>
    <lineage>
        <taxon>Bacteria</taxon>
        <taxon>Bacillati</taxon>
        <taxon>Actinomycetota</taxon>
        <taxon>Actinomycetes</taxon>
        <taxon>Pseudonocardiales</taxon>
        <taxon>Pseudonocardiaceae</taxon>
        <taxon>Haloechinothrix</taxon>
    </lineage>
</organism>
<dbReference type="InterPro" id="IPR050109">
    <property type="entry name" value="HTH-type_TetR-like_transc_reg"/>
</dbReference>
<dbReference type="PANTHER" id="PTHR30055">
    <property type="entry name" value="HTH-TYPE TRANSCRIPTIONAL REGULATOR RUTR"/>
    <property type="match status" value="1"/>
</dbReference>
<evidence type="ECO:0000256" key="3">
    <source>
        <dbReference type="ARBA" id="ARBA00023163"/>
    </source>
</evidence>
<keyword evidence="7" id="KW-1185">Reference proteome</keyword>
<evidence type="ECO:0000256" key="4">
    <source>
        <dbReference type="PROSITE-ProRule" id="PRU00335"/>
    </source>
</evidence>
<keyword evidence="1" id="KW-0805">Transcription regulation</keyword>
<dbReference type="InterPro" id="IPR025996">
    <property type="entry name" value="MT1864/Rv1816-like_C"/>
</dbReference>
<comment type="caution">
    <text evidence="6">The sequence shown here is derived from an EMBL/GenBank/DDBJ whole genome shotgun (WGS) entry which is preliminary data.</text>
</comment>
<dbReference type="GO" id="GO:0003700">
    <property type="term" value="F:DNA-binding transcription factor activity"/>
    <property type="evidence" value="ECO:0007669"/>
    <property type="project" value="TreeGrafter"/>
</dbReference>
<gene>
    <name evidence="6" type="ORF">H0B56_01840</name>
</gene>
<dbReference type="Gene3D" id="1.10.357.10">
    <property type="entry name" value="Tetracycline Repressor, domain 2"/>
    <property type="match status" value="1"/>
</dbReference>
<proteinExistence type="predicted"/>
<feature type="domain" description="HTH tetR-type" evidence="5">
    <location>
        <begin position="9"/>
        <end position="69"/>
    </location>
</feature>
<protein>
    <submittedName>
        <fullName evidence="6">TetR/AcrR family transcriptional regulator</fullName>
    </submittedName>
</protein>
<evidence type="ECO:0000313" key="6">
    <source>
        <dbReference type="EMBL" id="MBA0124277.1"/>
    </source>
</evidence>
<dbReference type="PROSITE" id="PS50977">
    <property type="entry name" value="HTH_TETR_2"/>
    <property type="match status" value="1"/>
</dbReference>
<dbReference type="Pfam" id="PF00440">
    <property type="entry name" value="TetR_N"/>
    <property type="match status" value="1"/>
</dbReference>
<dbReference type="Pfam" id="PF13305">
    <property type="entry name" value="TetR_C_33"/>
    <property type="match status" value="1"/>
</dbReference>
<dbReference type="PANTHER" id="PTHR30055:SF209">
    <property type="entry name" value="POSSIBLE TRANSCRIPTIONAL REGULATORY PROTEIN (PROBABLY TETR-FAMILY)"/>
    <property type="match status" value="1"/>
</dbReference>
<dbReference type="SUPFAM" id="SSF48498">
    <property type="entry name" value="Tetracyclin repressor-like, C-terminal domain"/>
    <property type="match status" value="1"/>
</dbReference>
<feature type="DNA-binding region" description="H-T-H motif" evidence="4">
    <location>
        <begin position="32"/>
        <end position="51"/>
    </location>
</feature>
<keyword evidence="2 4" id="KW-0238">DNA-binding</keyword>
<accession>A0A838A745</accession>
<dbReference type="InterPro" id="IPR036271">
    <property type="entry name" value="Tet_transcr_reg_TetR-rel_C_sf"/>
</dbReference>
<evidence type="ECO:0000259" key="5">
    <source>
        <dbReference type="PROSITE" id="PS50977"/>
    </source>
</evidence>
<evidence type="ECO:0000256" key="2">
    <source>
        <dbReference type="ARBA" id="ARBA00023125"/>
    </source>
</evidence>
<name>A0A838A745_9PSEU</name>
<dbReference type="Proteomes" id="UP000582974">
    <property type="component" value="Unassembled WGS sequence"/>
</dbReference>
<dbReference type="InterPro" id="IPR009057">
    <property type="entry name" value="Homeodomain-like_sf"/>
</dbReference>
<dbReference type="AlphaFoldDB" id="A0A838A745"/>
<dbReference type="EMBL" id="JACCKD010000001">
    <property type="protein sequence ID" value="MBA0124277.1"/>
    <property type="molecule type" value="Genomic_DNA"/>
</dbReference>
<dbReference type="InterPro" id="IPR001647">
    <property type="entry name" value="HTH_TetR"/>
</dbReference>
<evidence type="ECO:0000313" key="7">
    <source>
        <dbReference type="Proteomes" id="UP000582974"/>
    </source>
</evidence>
<reference evidence="6 7" key="1">
    <citation type="submission" date="2020-07" db="EMBL/GenBank/DDBJ databases">
        <title>Genome of Haloechinothrix sp.</title>
        <authorList>
            <person name="Tang S.-K."/>
            <person name="Yang L."/>
            <person name="Zhu W.-Y."/>
        </authorList>
    </citation>
    <scope>NUCLEOTIDE SEQUENCE [LARGE SCALE GENOMIC DNA]</scope>
    <source>
        <strain evidence="6 7">YIM 98757</strain>
    </source>
</reference>
<dbReference type="SUPFAM" id="SSF46689">
    <property type="entry name" value="Homeodomain-like"/>
    <property type="match status" value="1"/>
</dbReference>
<keyword evidence="3" id="KW-0804">Transcription</keyword>
<sequence>MGTTGDVGADMRSQLVAATVSLLAGEGPGVIQARRLAREVGASTMAVYHYFGGMPQLLTDVREEGFRRLDARLSEVAITDDPVTDIGRLGLAYRQVAWENPHLYDLMFGLSTPGGYRPEAHAPPAESDRSSSQRAYTHLVDAAARAIRAGRVRDQDPGSVAAQFWSVLHGYVALELSGHLDQLDGLNQVLIPMGINHLVGLGDAPEDATNSLERINTANAES</sequence>
<dbReference type="GO" id="GO:0000976">
    <property type="term" value="F:transcription cis-regulatory region binding"/>
    <property type="evidence" value="ECO:0007669"/>
    <property type="project" value="TreeGrafter"/>
</dbReference>
<dbReference type="RefSeq" id="WP_180891164.1">
    <property type="nucleotide sequence ID" value="NZ_JACCKD010000001.1"/>
</dbReference>